<comment type="caution">
    <text evidence="10">The sequence shown here is derived from an EMBL/GenBank/DDBJ whole genome shotgun (WGS) entry which is preliminary data.</text>
</comment>
<reference evidence="10 11" key="1">
    <citation type="submission" date="2023-07" db="EMBL/GenBank/DDBJ databases">
        <authorList>
            <person name="Peeters C."/>
        </authorList>
    </citation>
    <scope>NUCLEOTIDE SEQUENCE [LARGE SCALE GENOMIC DNA]</scope>
    <source>
        <strain evidence="10 11">LMG 18096</strain>
    </source>
</reference>
<feature type="transmembrane region" description="Helical" evidence="7">
    <location>
        <begin position="374"/>
        <end position="394"/>
    </location>
</feature>
<feature type="transmembrane region" description="Helical" evidence="7">
    <location>
        <begin position="14"/>
        <end position="36"/>
    </location>
</feature>
<gene>
    <name evidence="7" type="primary">dabB</name>
    <name evidence="10" type="ORF">LMG18096_04527</name>
</gene>
<feature type="transmembrane region" description="Helical" evidence="7">
    <location>
        <begin position="48"/>
        <end position="71"/>
    </location>
</feature>
<feature type="transmembrane region" description="Helical" evidence="7">
    <location>
        <begin position="186"/>
        <end position="208"/>
    </location>
</feature>
<protein>
    <recommendedName>
        <fullName evidence="7">Probable inorganic carbon transporter subunit DabB</fullName>
    </recommendedName>
</protein>
<keyword evidence="4 7" id="KW-0812">Transmembrane</keyword>
<dbReference type="GO" id="GO:0012505">
    <property type="term" value="C:endomembrane system"/>
    <property type="evidence" value="ECO:0007669"/>
    <property type="project" value="UniProtKB-SubCell"/>
</dbReference>
<evidence type="ECO:0000256" key="8">
    <source>
        <dbReference type="RuleBase" id="RU000320"/>
    </source>
</evidence>
<feature type="domain" description="NADH:quinone oxidoreductase/Mrp antiporter transmembrane" evidence="9">
    <location>
        <begin position="140"/>
        <end position="392"/>
    </location>
</feature>
<sequence length="541" mass="57633">MRAHEFSPALPMDIVHVLTAVSTLLPAGLMGVAALLPRSARASTPTLWHGFIALSAISLCAAIFSLAWATWSSGEPLGSSVLSPWLRLSLIGGWMAVLVQLLGTCIGAFSARYLQGEQGQRSYLGALAGVLASVHLLLLADHWVVLIGAWATIGVALQRLLCFYPDRPFAMLAAHKKRLADRLADVFLVTAAAFAWHEVGSGSLSQLWLHIAHEGVSASLQVSAVCIAVSVILRTALLPVHGWLIQVMEAPTPVSALLHAGVVNLGGYVLIRFAPLLSPSAPARWLLITVGLTTAVMGGLIMLTRISIKVRLAWSTVAQMGFMVMECGLGLYTLAALHLLGHSLYKAHAFLSASSVVDRLRVEQLLGHEKRSRLSLYAAPAIAIGIVVLLHALVDQIPWPWWWSGILALAWAPLLWLPSVKEGSTAAMLLARLVASLISIAGLMGAAIVLHLLPTGIADHADTGGGIAALLGMAAMHCVLVALQTSPHALASLRRACYAGLYLDEFYTRLALRSWPTKWTPSRSDVFPLAVARAAKANANQ</sequence>
<feature type="transmembrane region" description="Helical" evidence="7">
    <location>
        <begin position="220"/>
        <end position="244"/>
    </location>
</feature>
<dbReference type="AlphaFoldDB" id="A0ABC8QHV1"/>
<dbReference type="GO" id="GO:0005886">
    <property type="term" value="C:plasma membrane"/>
    <property type="evidence" value="ECO:0007669"/>
    <property type="project" value="UniProtKB-SubCell"/>
</dbReference>
<keyword evidence="2 7" id="KW-0813">Transport</keyword>
<feature type="transmembrane region" description="Helical" evidence="7">
    <location>
        <begin position="91"/>
        <end position="111"/>
    </location>
</feature>
<keyword evidence="11" id="KW-1185">Reference proteome</keyword>
<proteinExistence type="inferred from homology"/>
<dbReference type="HAMAP" id="MF_00862">
    <property type="entry name" value="DabB"/>
    <property type="match status" value="1"/>
</dbReference>
<organism evidence="10 11">
    <name type="scientific">Ralstonia holmesii</name>
    <dbReference type="NCBI Taxonomy" id="3058602"/>
    <lineage>
        <taxon>Bacteria</taxon>
        <taxon>Pseudomonadati</taxon>
        <taxon>Pseudomonadota</taxon>
        <taxon>Betaproteobacteria</taxon>
        <taxon>Burkholderiales</taxon>
        <taxon>Burkholderiaceae</taxon>
        <taxon>Ralstonia</taxon>
    </lineage>
</organism>
<dbReference type="PANTHER" id="PTHR42829:SF1">
    <property type="entry name" value="INORGANIC CARBON TRANSPORTER SUBUNIT DABB-RELATED"/>
    <property type="match status" value="1"/>
</dbReference>
<feature type="transmembrane region" description="Helical" evidence="7">
    <location>
        <begin position="400"/>
        <end position="417"/>
    </location>
</feature>
<dbReference type="InterPro" id="IPR003945">
    <property type="entry name" value="NU5C-like"/>
</dbReference>
<comment type="function">
    <text evidence="7">Part of an energy-coupled inorganic carbon pump.</text>
</comment>
<evidence type="ECO:0000256" key="7">
    <source>
        <dbReference type="HAMAP-Rule" id="MF_00862"/>
    </source>
</evidence>
<feature type="transmembrane region" description="Helical" evidence="7">
    <location>
        <begin position="465"/>
        <end position="485"/>
    </location>
</feature>
<evidence type="ECO:0000256" key="5">
    <source>
        <dbReference type="ARBA" id="ARBA00022989"/>
    </source>
</evidence>
<dbReference type="PANTHER" id="PTHR42829">
    <property type="entry name" value="NADH-UBIQUINONE OXIDOREDUCTASE CHAIN 5"/>
    <property type="match status" value="1"/>
</dbReference>
<dbReference type="InterPro" id="IPR001750">
    <property type="entry name" value="ND/Mrp_TM"/>
</dbReference>
<evidence type="ECO:0000313" key="11">
    <source>
        <dbReference type="Proteomes" id="UP001189663"/>
    </source>
</evidence>
<feature type="transmembrane region" description="Helical" evidence="7">
    <location>
        <begin position="283"/>
        <end position="304"/>
    </location>
</feature>
<dbReference type="PRINTS" id="PR01434">
    <property type="entry name" value="NADHDHGNASE5"/>
</dbReference>
<feature type="transmembrane region" description="Helical" evidence="7">
    <location>
        <begin position="123"/>
        <end position="140"/>
    </location>
</feature>
<comment type="similarity">
    <text evidence="7">Belongs to the inorganic carbon transporter (TC 9.A.2) DabB family.</text>
</comment>
<comment type="subunit">
    <text evidence="7">Forms a complex with DabA.</text>
</comment>
<evidence type="ECO:0000256" key="3">
    <source>
        <dbReference type="ARBA" id="ARBA00022475"/>
    </source>
</evidence>
<evidence type="ECO:0000313" key="10">
    <source>
        <dbReference type="EMBL" id="CAJ0804904.1"/>
    </source>
</evidence>
<evidence type="ECO:0000256" key="2">
    <source>
        <dbReference type="ARBA" id="ARBA00022448"/>
    </source>
</evidence>
<dbReference type="Proteomes" id="UP001189663">
    <property type="component" value="Unassembled WGS sequence"/>
</dbReference>
<feature type="transmembrane region" description="Helical" evidence="7">
    <location>
        <begin position="429"/>
        <end position="453"/>
    </location>
</feature>
<evidence type="ECO:0000256" key="1">
    <source>
        <dbReference type="ARBA" id="ARBA00004127"/>
    </source>
</evidence>
<dbReference type="EMBL" id="CATZAT010000015">
    <property type="protein sequence ID" value="CAJ0804904.1"/>
    <property type="molecule type" value="Genomic_DNA"/>
</dbReference>
<evidence type="ECO:0000259" key="9">
    <source>
        <dbReference type="Pfam" id="PF00361"/>
    </source>
</evidence>
<dbReference type="NCBIfam" id="NF006029">
    <property type="entry name" value="PRK08168.1"/>
    <property type="match status" value="1"/>
</dbReference>
<keyword evidence="5 7" id="KW-1133">Transmembrane helix</keyword>
<evidence type="ECO:0000256" key="6">
    <source>
        <dbReference type="ARBA" id="ARBA00023136"/>
    </source>
</evidence>
<evidence type="ECO:0000256" key="4">
    <source>
        <dbReference type="ARBA" id="ARBA00022692"/>
    </source>
</evidence>
<feature type="transmembrane region" description="Helical" evidence="7">
    <location>
        <begin position="256"/>
        <end position="277"/>
    </location>
</feature>
<name>A0ABC8QHV1_9RALS</name>
<accession>A0ABC8QHV1</accession>
<feature type="transmembrane region" description="Helical" evidence="7">
    <location>
        <begin position="146"/>
        <end position="165"/>
    </location>
</feature>
<keyword evidence="6 7" id="KW-0472">Membrane</keyword>
<keyword evidence="3 7" id="KW-1003">Cell membrane</keyword>
<dbReference type="InterPro" id="IPR046396">
    <property type="entry name" value="Transporter_DabB"/>
</dbReference>
<comment type="subcellular location">
    <subcellularLocation>
        <location evidence="7">Cell membrane</location>
        <topology evidence="7">Multi-pass membrane protein</topology>
    </subcellularLocation>
    <subcellularLocation>
        <location evidence="1">Endomembrane system</location>
        <topology evidence="1">Multi-pass membrane protein</topology>
    </subcellularLocation>
    <subcellularLocation>
        <location evidence="8">Membrane</location>
        <topology evidence="8">Multi-pass membrane protein</topology>
    </subcellularLocation>
</comment>
<dbReference type="Pfam" id="PF00361">
    <property type="entry name" value="Proton_antipo_M"/>
    <property type="match status" value="1"/>
</dbReference>